<comment type="caution">
    <text evidence="2">The sequence shown here is derived from an EMBL/GenBank/DDBJ whole genome shotgun (WGS) entry which is preliminary data.</text>
</comment>
<dbReference type="RefSeq" id="WP_161406734.1">
    <property type="nucleotide sequence ID" value="NZ_WTUZ01000014.1"/>
</dbReference>
<organism evidence="2 3">
    <name type="scientific">Paenibacillus silvestris</name>
    <dbReference type="NCBI Taxonomy" id="2606219"/>
    <lineage>
        <taxon>Bacteria</taxon>
        <taxon>Bacillati</taxon>
        <taxon>Bacillota</taxon>
        <taxon>Bacilli</taxon>
        <taxon>Bacillales</taxon>
        <taxon>Paenibacillaceae</taxon>
        <taxon>Paenibacillus</taxon>
    </lineage>
</organism>
<evidence type="ECO:0000256" key="1">
    <source>
        <dbReference type="SAM" id="MobiDB-lite"/>
    </source>
</evidence>
<gene>
    <name evidence="2" type="ORF">GQF01_10465</name>
</gene>
<feature type="compositionally biased region" description="Polar residues" evidence="1">
    <location>
        <begin position="26"/>
        <end position="43"/>
    </location>
</feature>
<feature type="region of interest" description="Disordered" evidence="1">
    <location>
        <begin position="19"/>
        <end position="52"/>
    </location>
</feature>
<dbReference type="EMBL" id="WTUZ01000014">
    <property type="protein sequence ID" value="MZQ82533.1"/>
    <property type="molecule type" value="Genomic_DNA"/>
</dbReference>
<reference evidence="2 3" key="1">
    <citation type="submission" date="2019-12" db="EMBL/GenBank/DDBJ databases">
        <title>Paenibacillus sp. nov. sp. isolated from soil.</title>
        <authorList>
            <person name="Kim J."/>
            <person name="Jeong S.E."/>
            <person name="Jung H.S."/>
            <person name="Jeon C.O."/>
        </authorList>
    </citation>
    <scope>NUCLEOTIDE SEQUENCE [LARGE SCALE GENOMIC DNA]</scope>
    <source>
        <strain evidence="2 3">5J-6</strain>
    </source>
</reference>
<dbReference type="Proteomes" id="UP000481087">
    <property type="component" value="Unassembled WGS sequence"/>
</dbReference>
<name>A0A6L8UWB7_9BACL</name>
<proteinExistence type="predicted"/>
<accession>A0A6L8UWB7</accession>
<keyword evidence="3" id="KW-1185">Reference proteome</keyword>
<protein>
    <submittedName>
        <fullName evidence="2">Uncharacterized protein</fullName>
    </submittedName>
</protein>
<sequence length="52" mass="5528">MSTNNQNDVVSHAINAAQANAEDSEAQQQVEELSSMLQSSTADANEDTSSEE</sequence>
<evidence type="ECO:0000313" key="2">
    <source>
        <dbReference type="EMBL" id="MZQ82533.1"/>
    </source>
</evidence>
<dbReference type="AlphaFoldDB" id="A0A6L8UWB7"/>
<evidence type="ECO:0000313" key="3">
    <source>
        <dbReference type="Proteomes" id="UP000481087"/>
    </source>
</evidence>